<evidence type="ECO:0000313" key="7">
    <source>
        <dbReference type="EMBL" id="HGU15930.1"/>
    </source>
</evidence>
<gene>
    <name evidence="7" type="ORF">ENU91_04670</name>
</gene>
<evidence type="ECO:0000256" key="4">
    <source>
        <dbReference type="ARBA" id="ARBA00022989"/>
    </source>
</evidence>
<protein>
    <submittedName>
        <fullName evidence="7">Flippase-like domain-containing protein</fullName>
    </submittedName>
</protein>
<comment type="caution">
    <text evidence="7">The sequence shown here is derived from an EMBL/GenBank/DDBJ whole genome shotgun (WGS) entry which is preliminary data.</text>
</comment>
<keyword evidence="4 6" id="KW-1133">Transmembrane helix</keyword>
<dbReference type="PANTHER" id="PTHR37693:SF1">
    <property type="entry name" value="INTEGRAL MEMBRANE PROTEIN"/>
    <property type="match status" value="1"/>
</dbReference>
<keyword evidence="5 6" id="KW-0472">Membrane</keyword>
<feature type="transmembrane region" description="Helical" evidence="6">
    <location>
        <begin position="298"/>
        <end position="317"/>
    </location>
</feature>
<feature type="transmembrane region" description="Helical" evidence="6">
    <location>
        <begin position="116"/>
        <end position="140"/>
    </location>
</feature>
<name>A0A7V4JQM7_9BACT</name>
<feature type="transmembrane region" description="Helical" evidence="6">
    <location>
        <begin position="210"/>
        <end position="233"/>
    </location>
</feature>
<feature type="transmembrane region" description="Helical" evidence="6">
    <location>
        <begin position="6"/>
        <end position="24"/>
    </location>
</feature>
<evidence type="ECO:0000256" key="2">
    <source>
        <dbReference type="ARBA" id="ARBA00022475"/>
    </source>
</evidence>
<proteinExistence type="predicted"/>
<sequence length="321" mass="37200">MYKNILYGLFFTITIIFFSFLYVLNKSIPTNFSQIIYLINKKYLFLSLCALLFFHTFDNLRICIIARTIGLNYPFLYGYIITLINSFGATITPYFLGGELLLFYTLKRVGVEIYQIMYIATLKFIASIFFYVIFLPFTIHSLLNNPKEAKEIIFTLILIILVTTILFTLWKLIFKRGLEFMNKEILRSIKYTLSKYLTICQSFFEQKKKVFLIILMLTLFMYNSLFLTGTFLVKAFNEKIFIKKIFLTQLPLFYAIFMSPTPGGSGIGEIGALSIFDNFIGADFLGIFAILWRIITQYLSAITGGILFLLLIIKDAYKGNV</sequence>
<feature type="transmembrane region" description="Helical" evidence="6">
    <location>
        <begin position="76"/>
        <end position="104"/>
    </location>
</feature>
<keyword evidence="2" id="KW-1003">Cell membrane</keyword>
<dbReference type="AlphaFoldDB" id="A0A7V4JQM7"/>
<accession>A0A7V4JQM7</accession>
<dbReference type="PANTHER" id="PTHR37693">
    <property type="entry name" value="PHOSPHATIDYLGLYCEROL LYSYLTRANSFERASE"/>
    <property type="match status" value="1"/>
</dbReference>
<dbReference type="EMBL" id="DTEI01000079">
    <property type="protein sequence ID" value="HGU15930.1"/>
    <property type="molecule type" value="Genomic_DNA"/>
</dbReference>
<dbReference type="NCBIfam" id="TIGR00374">
    <property type="entry name" value="flippase-like domain"/>
    <property type="match status" value="1"/>
</dbReference>
<evidence type="ECO:0000256" key="3">
    <source>
        <dbReference type="ARBA" id="ARBA00022692"/>
    </source>
</evidence>
<dbReference type="Pfam" id="PF03706">
    <property type="entry name" value="LPG_synthase_TM"/>
    <property type="match status" value="1"/>
</dbReference>
<dbReference type="InterPro" id="IPR022791">
    <property type="entry name" value="L-PG_synthase/AglD"/>
</dbReference>
<feature type="transmembrane region" description="Helical" evidence="6">
    <location>
        <begin position="152"/>
        <end position="173"/>
    </location>
</feature>
<dbReference type="GO" id="GO:0005886">
    <property type="term" value="C:plasma membrane"/>
    <property type="evidence" value="ECO:0007669"/>
    <property type="project" value="UniProtKB-SubCell"/>
</dbReference>
<organism evidence="7">
    <name type="scientific">Thermodesulfobacterium geofontis</name>
    <dbReference type="NCBI Taxonomy" id="1295609"/>
    <lineage>
        <taxon>Bacteria</taxon>
        <taxon>Pseudomonadati</taxon>
        <taxon>Thermodesulfobacteriota</taxon>
        <taxon>Thermodesulfobacteria</taxon>
        <taxon>Thermodesulfobacteriales</taxon>
        <taxon>Thermodesulfobacteriaceae</taxon>
        <taxon>Thermodesulfobacterium</taxon>
    </lineage>
</organism>
<comment type="subcellular location">
    <subcellularLocation>
        <location evidence="1">Cell membrane</location>
        <topology evidence="1">Multi-pass membrane protein</topology>
    </subcellularLocation>
</comment>
<reference evidence="7" key="1">
    <citation type="journal article" date="2020" name="mSystems">
        <title>Genome- and Community-Level Interaction Insights into Carbon Utilization and Element Cycling Functions of Hydrothermarchaeota in Hydrothermal Sediment.</title>
        <authorList>
            <person name="Zhou Z."/>
            <person name="Liu Y."/>
            <person name="Xu W."/>
            <person name="Pan J."/>
            <person name="Luo Z.H."/>
            <person name="Li M."/>
        </authorList>
    </citation>
    <scope>NUCLEOTIDE SEQUENCE [LARGE SCALE GENOMIC DNA]</scope>
    <source>
        <strain evidence="7">SpSt-711</strain>
    </source>
</reference>
<evidence type="ECO:0000256" key="6">
    <source>
        <dbReference type="SAM" id="Phobius"/>
    </source>
</evidence>
<evidence type="ECO:0000256" key="1">
    <source>
        <dbReference type="ARBA" id="ARBA00004651"/>
    </source>
</evidence>
<evidence type="ECO:0000256" key="5">
    <source>
        <dbReference type="ARBA" id="ARBA00023136"/>
    </source>
</evidence>
<keyword evidence="3 6" id="KW-0812">Transmembrane</keyword>